<sequence>MLKAVKWMIIVNGVVLHTSTSVAFFGAFNAPDNAAFAHAYKIIEKVQMTGFTLQEFIIPGLYIWRTLEILQGSAHSNKRVVRELLAINVLISFMDIALLIVEYQDRHVIEQALNGVVYSVGLKLEFAILSKLVSVTRRGGSICVSSSGEGGERVAEGMRDQTNQALRPWPAGQETEVAQKTASQVSLLYELPDSIAERLLGYRALQIAALRG</sequence>
<evidence type="ECO:0000313" key="2">
    <source>
        <dbReference type="Proteomes" id="UP001281147"/>
    </source>
</evidence>
<accession>A0ACC3NGP1</accession>
<dbReference type="EMBL" id="JAUTXU010000043">
    <property type="protein sequence ID" value="KAK3716310.1"/>
    <property type="molecule type" value="Genomic_DNA"/>
</dbReference>
<evidence type="ECO:0000313" key="1">
    <source>
        <dbReference type="EMBL" id="KAK3716310.1"/>
    </source>
</evidence>
<proteinExistence type="predicted"/>
<name>A0ACC3NGP1_9PEZI</name>
<keyword evidence="2" id="KW-1185">Reference proteome</keyword>
<organism evidence="1 2">
    <name type="scientific">Vermiconidia calcicola</name>
    <dbReference type="NCBI Taxonomy" id="1690605"/>
    <lineage>
        <taxon>Eukaryota</taxon>
        <taxon>Fungi</taxon>
        <taxon>Dikarya</taxon>
        <taxon>Ascomycota</taxon>
        <taxon>Pezizomycotina</taxon>
        <taxon>Dothideomycetes</taxon>
        <taxon>Dothideomycetidae</taxon>
        <taxon>Mycosphaerellales</taxon>
        <taxon>Extremaceae</taxon>
        <taxon>Vermiconidia</taxon>
    </lineage>
</organism>
<protein>
    <submittedName>
        <fullName evidence="1">Uncharacterized protein</fullName>
    </submittedName>
</protein>
<reference evidence="1" key="1">
    <citation type="submission" date="2023-07" db="EMBL/GenBank/DDBJ databases">
        <title>Black Yeasts Isolated from many extreme environments.</title>
        <authorList>
            <person name="Coleine C."/>
            <person name="Stajich J.E."/>
            <person name="Selbmann L."/>
        </authorList>
    </citation>
    <scope>NUCLEOTIDE SEQUENCE</scope>
    <source>
        <strain evidence="1">CCFEE 5714</strain>
    </source>
</reference>
<gene>
    <name evidence="1" type="ORF">LTR37_006460</name>
</gene>
<dbReference type="Proteomes" id="UP001281147">
    <property type="component" value="Unassembled WGS sequence"/>
</dbReference>
<comment type="caution">
    <text evidence="1">The sequence shown here is derived from an EMBL/GenBank/DDBJ whole genome shotgun (WGS) entry which is preliminary data.</text>
</comment>